<name>B6BNY9_SULGG</name>
<dbReference type="Proteomes" id="UP000006431">
    <property type="component" value="Unassembled WGS sequence"/>
</dbReference>
<gene>
    <name evidence="1" type="ORF">SMGD1_0707</name>
</gene>
<evidence type="ECO:0000313" key="1">
    <source>
        <dbReference type="EMBL" id="EHP29234.1"/>
    </source>
</evidence>
<protein>
    <submittedName>
        <fullName evidence="1">Uncharacterized protein</fullName>
    </submittedName>
</protein>
<dbReference type="EMBL" id="AFRZ01000001">
    <property type="protein sequence ID" value="EHP29234.1"/>
    <property type="molecule type" value="Genomic_DNA"/>
</dbReference>
<proteinExistence type="predicted"/>
<accession>B6BNY9</accession>
<keyword evidence="2" id="KW-1185">Reference proteome</keyword>
<comment type="caution">
    <text evidence="1">The sequence shown here is derived from an EMBL/GenBank/DDBJ whole genome shotgun (WGS) entry which is preliminary data.</text>
</comment>
<sequence>MKYLAWFGGLFGILVIGVYVLAFTPLGNSILQPTIEEKIKEQTLLDSKLKVFSLSMSEFEIILEINQGNVVSLKGEYSPFSKSFDINYNVDLDNLESLKSLSTVELRKSFRTSGKVKGDMAFITVDGISDVASSDTTYHVELTEFNPTSIIAKVKKLKLSELLDIGAQKPYADADVNLDVNFKNIKPHALDGDIILATEDGKINTKVMKNDFNITIPNTDFTMNLDAKLKGDDVDYTYKLISNLFKITSSGKVIPTPLKTDIKYALDIKELALLKPVTGADVRGSFRLNGTVKGTKAKLVVDGKSDVAESDTRFEAILKEFAPASVQASMKNLKLDRVLYMVKQPHYADGIFSLDVNIPDARSGKLNGKVISSVKKGLLDVKYMTEAYKFKTPMPQTAFQMITDTTLNGDIIDSKVNLKSTLADFDIKRARVNLKNSTINSDYKATVPNLDKLYFATEQHIKGGITVNGELNKGDDFDLTILSNVAGGKIDAKLHNDDFHADILGVQTLDALYMLIYPEIFKASLDAKLDYNLASQKGKFDGHLIDGKFTKNQMLNLIKQYAKVDMYVETFKGDVHADINKEKIVASMELKSNTSSIKTKNTQLNTKTKTIDSKIDVVANKSPISVMLKGNTSSPKVTIDVEDLVKKEAGKAIEKELGKLLKGFF</sequence>
<evidence type="ECO:0000313" key="2">
    <source>
        <dbReference type="Proteomes" id="UP000006431"/>
    </source>
</evidence>
<dbReference type="RefSeq" id="WP_008340140.1">
    <property type="nucleotide sequence ID" value="NZ_AFRZ01000001.1"/>
</dbReference>
<dbReference type="OrthoDB" id="5328582at2"/>
<dbReference type="PATRIC" id="fig|929558.5.peg.706"/>
<dbReference type="HOGENOM" id="CLU_024686_1_0_7"/>
<reference evidence="1 2" key="1">
    <citation type="journal article" date="2012" name="Proc. Natl. Acad. Sci. U.S.A.">
        <title>Genome and physiology of a model Epsilonproteobacterium responsible for sulfide detoxification in marine oxygen depletion zones.</title>
        <authorList>
            <person name="Grote J."/>
            <person name="Schott T."/>
            <person name="Bruckner C.G."/>
            <person name="Glockner F.O."/>
            <person name="Jost G."/>
            <person name="Teeling H."/>
            <person name="Labrenz M."/>
            <person name="Jurgens K."/>
        </authorList>
    </citation>
    <scope>NUCLEOTIDE SEQUENCE [LARGE SCALE GENOMIC DNA]</scope>
    <source>
        <strain evidence="1 2">GD1</strain>
    </source>
</reference>
<dbReference type="AlphaFoldDB" id="B6BNY9"/>
<organism evidence="1 2">
    <name type="scientific">Sulfurimonas gotlandica (strain DSM 19862 / JCM 16533 / GD1)</name>
    <dbReference type="NCBI Taxonomy" id="929558"/>
    <lineage>
        <taxon>Bacteria</taxon>
        <taxon>Pseudomonadati</taxon>
        <taxon>Campylobacterota</taxon>
        <taxon>Epsilonproteobacteria</taxon>
        <taxon>Campylobacterales</taxon>
        <taxon>Sulfurimonadaceae</taxon>
        <taxon>Sulfurimonas</taxon>
    </lineage>
</organism>
<accession>H1FWB6</accession>
<dbReference type="eggNOG" id="COG2911">
    <property type="taxonomic scope" value="Bacteria"/>
</dbReference>